<accession>A0A833EE18</accession>
<reference evidence="2" key="1">
    <citation type="journal article" date="2020" name="ISME J.">
        <title>Gammaproteobacteria mediating utilization of methyl-, sulfur- and petroleum organic compounds in deep ocean hydrothermal plumes.</title>
        <authorList>
            <person name="Zhou Z."/>
            <person name="Liu Y."/>
            <person name="Pan J."/>
            <person name="Cron B.R."/>
            <person name="Toner B.M."/>
            <person name="Anantharaman K."/>
            <person name="Breier J.A."/>
            <person name="Dick G.J."/>
            <person name="Li M."/>
        </authorList>
    </citation>
    <scope>NUCLEOTIDE SEQUENCE</scope>
    <source>
        <strain evidence="2">SZUA-1534</strain>
    </source>
</reference>
<feature type="non-terminal residue" evidence="2">
    <location>
        <position position="202"/>
    </location>
</feature>
<name>A0A833EE18_9EURY</name>
<dbReference type="SUPFAM" id="SSF101756">
    <property type="entry name" value="Hypothetical protein YgiW"/>
    <property type="match status" value="1"/>
</dbReference>
<dbReference type="Pfam" id="PF18942">
    <property type="entry name" value="DUF5689"/>
    <property type="match status" value="1"/>
</dbReference>
<dbReference type="Proteomes" id="UP000623215">
    <property type="component" value="Unassembled WGS sequence"/>
</dbReference>
<evidence type="ECO:0000259" key="1">
    <source>
        <dbReference type="Pfam" id="PF18942"/>
    </source>
</evidence>
<dbReference type="InterPro" id="IPR036700">
    <property type="entry name" value="BOBF_sf"/>
</dbReference>
<feature type="domain" description="DUF5689" evidence="1">
    <location>
        <begin position="39"/>
        <end position="200"/>
    </location>
</feature>
<comment type="caution">
    <text evidence="2">The sequence shown here is derived from an EMBL/GenBank/DDBJ whole genome shotgun (WGS) entry which is preliminary data.</text>
</comment>
<gene>
    <name evidence="2" type="ORF">EYH55_04435</name>
</gene>
<dbReference type="EMBL" id="DQVW01000083">
    <property type="protein sequence ID" value="HIQ32708.1"/>
    <property type="molecule type" value="Genomic_DNA"/>
</dbReference>
<evidence type="ECO:0000313" key="2">
    <source>
        <dbReference type="EMBL" id="HIQ32708.1"/>
    </source>
</evidence>
<dbReference type="Gene3D" id="2.40.50.140">
    <property type="entry name" value="Nucleic acid-binding proteins"/>
    <property type="match status" value="1"/>
</dbReference>
<dbReference type="AlphaFoldDB" id="A0A833EE18"/>
<proteinExistence type="predicted"/>
<dbReference type="InterPro" id="IPR012340">
    <property type="entry name" value="NA-bd_OB-fold"/>
</dbReference>
<dbReference type="InterPro" id="IPR043744">
    <property type="entry name" value="DUF5689"/>
</dbReference>
<evidence type="ECO:0000313" key="3">
    <source>
        <dbReference type="Proteomes" id="UP000623215"/>
    </source>
</evidence>
<protein>
    <recommendedName>
        <fullName evidence="1">DUF5689 domain-containing protein</fullName>
    </recommendedName>
</protein>
<organism evidence="2 3">
    <name type="scientific">Methanothermococcus okinawensis</name>
    <dbReference type="NCBI Taxonomy" id="155863"/>
    <lineage>
        <taxon>Archaea</taxon>
        <taxon>Methanobacteriati</taxon>
        <taxon>Methanobacteriota</taxon>
        <taxon>Methanomada group</taxon>
        <taxon>Methanococci</taxon>
        <taxon>Methanococcales</taxon>
        <taxon>Methanococcaceae</taxon>
        <taxon>Methanothermococcus</taxon>
    </lineage>
</organism>
<sequence>MKKGVLLFLLVGILSLAVCYGDVVNISYIHEHFEDLKGKEVNVTGVVTAKFKNNLIVIQDKTAGIWLWNSDKNKFSNVEVGDEINVLGKVKDFNGLREIEVTKIEILSHNNPLPDPKIVKIKDIKYNKSLMGTLVKLCKVKVTEVSGKKFVISDETEDIEGYFKYNDYLTLKVGDVINLTAVVGCYKHTIQVYPRSNEDIEI</sequence>